<dbReference type="EMBL" id="UZAN01046582">
    <property type="protein sequence ID" value="VDP84342.1"/>
    <property type="molecule type" value="Genomic_DNA"/>
</dbReference>
<dbReference type="Proteomes" id="UP000272942">
    <property type="component" value="Unassembled WGS sequence"/>
</dbReference>
<reference evidence="4" key="1">
    <citation type="submission" date="2016-06" db="UniProtKB">
        <authorList>
            <consortium name="WormBaseParasite"/>
        </authorList>
    </citation>
    <scope>IDENTIFICATION</scope>
</reference>
<reference evidence="2 3" key="2">
    <citation type="submission" date="2018-11" db="EMBL/GenBank/DDBJ databases">
        <authorList>
            <consortium name="Pathogen Informatics"/>
        </authorList>
    </citation>
    <scope>NUCLEOTIDE SEQUENCE [LARGE SCALE GENOMIC DNA]</scope>
    <source>
        <strain evidence="2 3">Egypt</strain>
    </source>
</reference>
<name>A0A183API7_9TREM</name>
<feature type="region of interest" description="Disordered" evidence="1">
    <location>
        <begin position="1"/>
        <end position="23"/>
    </location>
</feature>
<dbReference type="PANTHER" id="PTHR33395">
    <property type="entry name" value="TRANSCRIPTASE, PUTATIVE-RELATED-RELATED"/>
    <property type="match status" value="1"/>
</dbReference>
<dbReference type="WBParaSite" id="ECPE_0000890001-mRNA-1">
    <property type="protein sequence ID" value="ECPE_0000890001-mRNA-1"/>
    <property type="gene ID" value="ECPE_0000890001"/>
</dbReference>
<dbReference type="PANTHER" id="PTHR33395:SF22">
    <property type="entry name" value="REVERSE TRANSCRIPTASE DOMAIN-CONTAINING PROTEIN"/>
    <property type="match status" value="1"/>
</dbReference>
<feature type="compositionally biased region" description="Polar residues" evidence="1">
    <location>
        <begin position="9"/>
        <end position="18"/>
    </location>
</feature>
<accession>A0A183API7</accession>
<dbReference type="OrthoDB" id="6243574at2759"/>
<protein>
    <submittedName>
        <fullName evidence="4">Reverse transcriptase domain-containing protein</fullName>
    </submittedName>
</protein>
<sequence length="174" mass="19492">MLTRRKLLRNTNHLSTPPTHHRLSCSAPLLSWQAISVDEVCDALLALEPYQSPGPDGLHPIVVKEMTPVIAPTLAVLFEQSLTERRLPTEWKTAIVRPLFEGGALEDPVNYRPVSLTCVTVQVMERVLAKRLRAHLIPNDLLCSAQHGFRPQRFRVSDPLLIREQLASAKATSH</sequence>
<proteinExistence type="predicted"/>
<organism evidence="4">
    <name type="scientific">Echinostoma caproni</name>
    <dbReference type="NCBI Taxonomy" id="27848"/>
    <lineage>
        <taxon>Eukaryota</taxon>
        <taxon>Metazoa</taxon>
        <taxon>Spiralia</taxon>
        <taxon>Lophotrochozoa</taxon>
        <taxon>Platyhelminthes</taxon>
        <taxon>Trematoda</taxon>
        <taxon>Digenea</taxon>
        <taxon>Plagiorchiida</taxon>
        <taxon>Echinostomata</taxon>
        <taxon>Echinostomatoidea</taxon>
        <taxon>Echinostomatidae</taxon>
        <taxon>Echinostoma</taxon>
    </lineage>
</organism>
<evidence type="ECO:0000256" key="1">
    <source>
        <dbReference type="SAM" id="MobiDB-lite"/>
    </source>
</evidence>
<gene>
    <name evidence="2" type="ORF">ECPE_LOCUS8872</name>
</gene>
<keyword evidence="3" id="KW-1185">Reference proteome</keyword>
<evidence type="ECO:0000313" key="4">
    <source>
        <dbReference type="WBParaSite" id="ECPE_0000890001-mRNA-1"/>
    </source>
</evidence>
<evidence type="ECO:0000313" key="3">
    <source>
        <dbReference type="Proteomes" id="UP000272942"/>
    </source>
</evidence>
<evidence type="ECO:0000313" key="2">
    <source>
        <dbReference type="EMBL" id="VDP84342.1"/>
    </source>
</evidence>
<dbReference type="AlphaFoldDB" id="A0A183API7"/>